<feature type="signal peptide" evidence="2">
    <location>
        <begin position="1"/>
        <end position="19"/>
    </location>
</feature>
<evidence type="ECO:0000313" key="5">
    <source>
        <dbReference type="Proteomes" id="UP000320762"/>
    </source>
</evidence>
<dbReference type="GO" id="GO:0016491">
    <property type="term" value="F:oxidoreductase activity"/>
    <property type="evidence" value="ECO:0007669"/>
    <property type="project" value="InterPro"/>
</dbReference>
<reference evidence="4 5" key="1">
    <citation type="journal article" date="2019" name="New Phytol.">
        <title>Comparative genomics reveals unique wood-decay strategies and fruiting body development in the Schizophyllaceae.</title>
        <authorList>
            <person name="Almasi E."/>
            <person name="Sahu N."/>
            <person name="Krizsan K."/>
            <person name="Balint B."/>
            <person name="Kovacs G.M."/>
            <person name="Kiss B."/>
            <person name="Cseklye J."/>
            <person name="Drula E."/>
            <person name="Henrissat B."/>
            <person name="Nagy I."/>
            <person name="Chovatia M."/>
            <person name="Adam C."/>
            <person name="LaButti K."/>
            <person name="Lipzen A."/>
            <person name="Riley R."/>
            <person name="Grigoriev I.V."/>
            <person name="Nagy L.G."/>
        </authorList>
    </citation>
    <scope>NUCLEOTIDE SEQUENCE [LARGE SCALE GENOMIC DNA]</scope>
    <source>
        <strain evidence="4 5">NL-1724</strain>
    </source>
</reference>
<feature type="region of interest" description="Disordered" evidence="1">
    <location>
        <begin position="280"/>
        <end position="306"/>
    </location>
</feature>
<dbReference type="Gene3D" id="3.50.50.60">
    <property type="entry name" value="FAD/NAD(P)-binding domain"/>
    <property type="match status" value="2"/>
</dbReference>
<dbReference type="PANTHER" id="PTHR10742:SF313">
    <property type="entry name" value="AMINE OXIDASE"/>
    <property type="match status" value="1"/>
</dbReference>
<dbReference type="SUPFAM" id="SSF51905">
    <property type="entry name" value="FAD/NAD(P)-binding domain"/>
    <property type="match status" value="1"/>
</dbReference>
<name>A0A550CF86_9AGAR</name>
<comment type="caution">
    <text evidence="4">The sequence shown here is derived from an EMBL/GenBank/DDBJ whole genome shotgun (WGS) entry which is preliminary data.</text>
</comment>
<dbReference type="GO" id="GO:0006598">
    <property type="term" value="P:polyamine catabolic process"/>
    <property type="evidence" value="ECO:0007669"/>
    <property type="project" value="TreeGrafter"/>
</dbReference>
<dbReference type="InterPro" id="IPR002937">
    <property type="entry name" value="Amino_oxidase"/>
</dbReference>
<dbReference type="InterPro" id="IPR036188">
    <property type="entry name" value="FAD/NAD-bd_sf"/>
</dbReference>
<evidence type="ECO:0000259" key="3">
    <source>
        <dbReference type="Pfam" id="PF01593"/>
    </source>
</evidence>
<dbReference type="Proteomes" id="UP000320762">
    <property type="component" value="Unassembled WGS sequence"/>
</dbReference>
<organism evidence="4 5">
    <name type="scientific">Schizophyllum amplum</name>
    <dbReference type="NCBI Taxonomy" id="97359"/>
    <lineage>
        <taxon>Eukaryota</taxon>
        <taxon>Fungi</taxon>
        <taxon>Dikarya</taxon>
        <taxon>Basidiomycota</taxon>
        <taxon>Agaricomycotina</taxon>
        <taxon>Agaricomycetes</taxon>
        <taxon>Agaricomycetidae</taxon>
        <taxon>Agaricales</taxon>
        <taxon>Schizophyllaceae</taxon>
        <taxon>Schizophyllum</taxon>
    </lineage>
</organism>
<dbReference type="OrthoDB" id="5046242at2759"/>
<proteinExistence type="predicted"/>
<gene>
    <name evidence="4" type="ORF">BD626DRAFT_592560</name>
</gene>
<keyword evidence="2" id="KW-0732">Signal</keyword>
<evidence type="ECO:0000313" key="4">
    <source>
        <dbReference type="EMBL" id="TRM63336.1"/>
    </source>
</evidence>
<dbReference type="PANTHER" id="PTHR10742">
    <property type="entry name" value="FLAVIN MONOAMINE OXIDASE"/>
    <property type="match status" value="1"/>
</dbReference>
<accession>A0A550CF86</accession>
<protein>
    <recommendedName>
        <fullName evidence="3">Amine oxidase domain-containing protein</fullName>
    </recommendedName>
</protein>
<feature type="region of interest" description="Disordered" evidence="1">
    <location>
        <begin position="22"/>
        <end position="45"/>
    </location>
</feature>
<dbReference type="EMBL" id="VDMD01000010">
    <property type="protein sequence ID" value="TRM63336.1"/>
    <property type="molecule type" value="Genomic_DNA"/>
</dbReference>
<dbReference type="SUPFAM" id="SSF54373">
    <property type="entry name" value="FAD-linked reductases, C-terminal domain"/>
    <property type="match status" value="1"/>
</dbReference>
<dbReference type="InterPro" id="IPR050281">
    <property type="entry name" value="Flavin_monoamine_oxidase"/>
</dbReference>
<dbReference type="AlphaFoldDB" id="A0A550CF86"/>
<feature type="chain" id="PRO_5021916898" description="Amine oxidase domain-containing protein" evidence="2">
    <location>
        <begin position="20"/>
        <end position="558"/>
    </location>
</feature>
<dbReference type="Pfam" id="PF01593">
    <property type="entry name" value="Amino_oxidase"/>
    <property type="match status" value="1"/>
</dbReference>
<evidence type="ECO:0000256" key="2">
    <source>
        <dbReference type="SAM" id="SignalP"/>
    </source>
</evidence>
<dbReference type="STRING" id="97359.A0A550CF86"/>
<sequence>MVPLALLPLLLACSLLAAASPTSDSPSRHHEGHLVGLSPPPAQAQTESRQPRILILGAGVAGIIAARTLSSQGFTNYLLVEAQPEIGGRLKSGQIGGHTVEFGANWIQGLDATTVNPILRLAVKHGLQSVNNDIYGSITTYDDNGLADYSDAIDAADDAFYSIVAGAGAQLDERGPDLSVKVLLAHGKLPPSPLSSPTTKDQDSPIISQWDFEYAQTPSQSSWLATAWNNNLTYNLFGEDNLLSVDQRGFKYFIQAEAATFLQPDQIVYNATVSSVDWSNSSATHDTSSSGSSIASANGMPAASADDMSDASPVTVTLANGTTLAADYVICTFSLGVMQNDDVDWVPRLPDWKREAVAAFTMTTYTKVFVQFAGDERFWFDTEMALYASPTRGRYPIWQSLDVPADHEPQFLPGSRTLFATIVGDNALDISSLSGASEVDVQEDLTEILQDMFPNTTLPDFDILYHDWAADPLFRGSYSNFPPSWDPDLHQNLRSSVGQGRLRWAGEAGSAAWFGFLHGAYADGEAVALELIDCIQRGGVCEDNNVPRPQGPLAPARP</sequence>
<keyword evidence="5" id="KW-1185">Reference proteome</keyword>
<dbReference type="Gene3D" id="3.90.660.10">
    <property type="match status" value="1"/>
</dbReference>
<feature type="domain" description="Amine oxidase" evidence="3">
    <location>
        <begin position="60"/>
        <end position="530"/>
    </location>
</feature>
<evidence type="ECO:0000256" key="1">
    <source>
        <dbReference type="SAM" id="MobiDB-lite"/>
    </source>
</evidence>